<proteinExistence type="inferred from homology"/>
<dbReference type="NCBIfam" id="NF006830">
    <property type="entry name" value="PRK09355.1"/>
    <property type="match status" value="1"/>
</dbReference>
<dbReference type="SUPFAM" id="SSF53613">
    <property type="entry name" value="Ribokinase-like"/>
    <property type="match status" value="1"/>
</dbReference>
<dbReference type="GO" id="GO:0005524">
    <property type="term" value="F:ATP binding"/>
    <property type="evidence" value="ECO:0007669"/>
    <property type="project" value="UniProtKB-UniRule"/>
</dbReference>
<dbReference type="AlphaFoldDB" id="A0A075WIP4"/>
<dbReference type="Proteomes" id="UP000028501">
    <property type="component" value="Chromosome"/>
</dbReference>
<sequence length="268" mass="28571">MHLQRLKEELERDIARIAEFKPVVHHITNYVAMNDSANITIAIGASPIMSFAHGEIDELVSIASSLLINIGTLDEYIIQAVMLAVKSAKSKGVPVLLDPVGSGATKLRTSTALSVAEEGVDVIKGNQGEILSLLRKEGVVRGVDSKVTAEAADVKEVARKFGLVVVATGKEDLISDGRSVYVMRNGTEMLGRITASGCMLGSVIASFMAVQKDFLLASLEGLACYNVAGELAAEKSSGTASFRSNLIDEISKITAEKVIERLNLERVV</sequence>
<dbReference type="InterPro" id="IPR000417">
    <property type="entry name" value="Hyethyz_kinase"/>
</dbReference>
<reference evidence="12 13" key="1">
    <citation type="submission" date="2013-07" db="EMBL/GenBank/DDBJ databases">
        <title>Genome of Archaeoglobus fulgidus.</title>
        <authorList>
            <person name="Fiebig A."/>
            <person name="Birkeland N.-K."/>
        </authorList>
    </citation>
    <scope>NUCLEOTIDE SEQUENCE [LARGE SCALE GENOMIC DNA]</scope>
    <source>
        <strain evidence="12 13">DSM 8774</strain>
    </source>
</reference>
<comment type="function">
    <text evidence="11">Catalyzes the phosphorylation of the hydroxyl group of 4-methyl-5-beta-hydroxyethylthiazole (THZ).</text>
</comment>
<feature type="binding site" evidence="11">
    <location>
        <position position="49"/>
    </location>
    <ligand>
        <name>substrate</name>
    </ligand>
</feature>
<comment type="catalytic activity">
    <reaction evidence="1 11">
        <text>5-(2-hydroxyethyl)-4-methylthiazole + ATP = 4-methyl-5-(2-phosphooxyethyl)-thiazole + ADP + H(+)</text>
        <dbReference type="Rhea" id="RHEA:24212"/>
        <dbReference type="ChEBI" id="CHEBI:15378"/>
        <dbReference type="ChEBI" id="CHEBI:17957"/>
        <dbReference type="ChEBI" id="CHEBI:30616"/>
        <dbReference type="ChEBI" id="CHEBI:58296"/>
        <dbReference type="ChEBI" id="CHEBI:456216"/>
        <dbReference type="EC" id="2.7.1.50"/>
    </reaction>
</comment>
<dbReference type="Pfam" id="PF02110">
    <property type="entry name" value="HK"/>
    <property type="match status" value="1"/>
</dbReference>
<keyword evidence="9 11" id="KW-0460">Magnesium</keyword>
<dbReference type="PRINTS" id="PR01099">
    <property type="entry name" value="HYETHTZKNASE"/>
</dbReference>
<feature type="binding site" evidence="11">
    <location>
        <position position="195"/>
    </location>
    <ligand>
        <name>substrate</name>
    </ligand>
</feature>
<evidence type="ECO:0000256" key="4">
    <source>
        <dbReference type="ARBA" id="ARBA00022679"/>
    </source>
</evidence>
<protein>
    <recommendedName>
        <fullName evidence="11">Hydroxyethylthiazole kinase</fullName>
        <ecNumber evidence="11">2.7.1.50</ecNumber>
    </recommendedName>
    <alternativeName>
        <fullName evidence="11">4-methyl-5-beta-hydroxyethylthiazole kinase</fullName>
        <shortName evidence="11">TH kinase</shortName>
        <shortName evidence="11">Thz kinase</shortName>
    </alternativeName>
</protein>
<evidence type="ECO:0000256" key="2">
    <source>
        <dbReference type="ARBA" id="ARBA00001946"/>
    </source>
</evidence>
<dbReference type="InterPro" id="IPR029056">
    <property type="entry name" value="Ribokinase-like"/>
</dbReference>
<evidence type="ECO:0000256" key="7">
    <source>
        <dbReference type="ARBA" id="ARBA00022777"/>
    </source>
</evidence>
<dbReference type="GeneID" id="24795824"/>
<evidence type="ECO:0000256" key="8">
    <source>
        <dbReference type="ARBA" id="ARBA00022840"/>
    </source>
</evidence>
<keyword evidence="4 11" id="KW-0808">Transferase</keyword>
<dbReference type="PIRSF" id="PIRSF000513">
    <property type="entry name" value="Thz_kinase"/>
    <property type="match status" value="1"/>
</dbReference>
<evidence type="ECO:0000256" key="9">
    <source>
        <dbReference type="ARBA" id="ARBA00022842"/>
    </source>
</evidence>
<comment type="cofactor">
    <cofactor evidence="2 11">
        <name>Mg(2+)</name>
        <dbReference type="ChEBI" id="CHEBI:18420"/>
    </cofactor>
</comment>
<organism evidence="12 13">
    <name type="scientific">Archaeoglobus fulgidus DSM 8774</name>
    <dbReference type="NCBI Taxonomy" id="1344584"/>
    <lineage>
        <taxon>Archaea</taxon>
        <taxon>Methanobacteriati</taxon>
        <taxon>Methanobacteriota</taxon>
        <taxon>Archaeoglobi</taxon>
        <taxon>Archaeoglobales</taxon>
        <taxon>Archaeoglobaceae</taxon>
        <taxon>Archaeoglobus</taxon>
    </lineage>
</organism>
<name>A0A075WIP4_ARCFL</name>
<evidence type="ECO:0000256" key="10">
    <source>
        <dbReference type="ARBA" id="ARBA00022977"/>
    </source>
</evidence>
<dbReference type="NCBIfam" id="TIGR00694">
    <property type="entry name" value="thiM"/>
    <property type="match status" value="1"/>
</dbReference>
<dbReference type="EMBL" id="CP006577">
    <property type="protein sequence ID" value="AIG99064.1"/>
    <property type="molecule type" value="Genomic_DNA"/>
</dbReference>
<comment type="similarity">
    <text evidence="11">Belongs to the Thz kinase family.</text>
</comment>
<keyword evidence="5 11" id="KW-0479">Metal-binding</keyword>
<dbReference type="KEGG" id="afg:AFULGI_00023440"/>
<dbReference type="UniPathway" id="UPA00060">
    <property type="reaction ID" value="UER00139"/>
</dbReference>
<feature type="binding site" evidence="11">
    <location>
        <position position="168"/>
    </location>
    <ligand>
        <name>ATP</name>
        <dbReference type="ChEBI" id="CHEBI:30616"/>
    </ligand>
</feature>
<feature type="binding site" evidence="11">
    <location>
        <position position="124"/>
    </location>
    <ligand>
        <name>ATP</name>
        <dbReference type="ChEBI" id="CHEBI:30616"/>
    </ligand>
</feature>
<dbReference type="RefSeq" id="WP_010879567.1">
    <property type="nucleotide sequence ID" value="NZ_CP006577.1"/>
</dbReference>
<dbReference type="EC" id="2.7.1.50" evidence="11"/>
<keyword evidence="6 11" id="KW-0547">Nucleotide-binding</keyword>
<evidence type="ECO:0000256" key="3">
    <source>
        <dbReference type="ARBA" id="ARBA00004868"/>
    </source>
</evidence>
<evidence type="ECO:0000256" key="11">
    <source>
        <dbReference type="HAMAP-Rule" id="MF_00228"/>
    </source>
</evidence>
<comment type="pathway">
    <text evidence="3 11">Cofactor biosynthesis; thiamine diphosphate biosynthesis; 4-methyl-5-(2-phosphoethyl)-thiazole from 5-(2-hydroxyethyl)-4-methylthiazole: step 1/1.</text>
</comment>
<dbReference type="GO" id="GO:0009228">
    <property type="term" value="P:thiamine biosynthetic process"/>
    <property type="evidence" value="ECO:0007669"/>
    <property type="project" value="UniProtKB-KW"/>
</dbReference>
<dbReference type="HAMAP" id="MF_00228">
    <property type="entry name" value="Thz_kinase"/>
    <property type="match status" value="1"/>
</dbReference>
<accession>A0A075WIP4</accession>
<dbReference type="GO" id="GO:0004417">
    <property type="term" value="F:hydroxyethylthiazole kinase activity"/>
    <property type="evidence" value="ECO:0007669"/>
    <property type="project" value="UniProtKB-UniRule"/>
</dbReference>
<dbReference type="GO" id="GO:0000287">
    <property type="term" value="F:magnesium ion binding"/>
    <property type="evidence" value="ECO:0007669"/>
    <property type="project" value="UniProtKB-UniRule"/>
</dbReference>
<evidence type="ECO:0000256" key="1">
    <source>
        <dbReference type="ARBA" id="ARBA00001771"/>
    </source>
</evidence>
<evidence type="ECO:0000313" key="12">
    <source>
        <dbReference type="EMBL" id="AIG99064.1"/>
    </source>
</evidence>
<dbReference type="SMR" id="A0A075WIP4"/>
<keyword evidence="8 11" id="KW-0067">ATP-binding</keyword>
<evidence type="ECO:0000256" key="5">
    <source>
        <dbReference type="ARBA" id="ARBA00022723"/>
    </source>
</evidence>
<dbReference type="HOGENOM" id="CLU_019943_0_1_2"/>
<evidence type="ECO:0000256" key="6">
    <source>
        <dbReference type="ARBA" id="ARBA00022741"/>
    </source>
</evidence>
<dbReference type="CDD" id="cd01170">
    <property type="entry name" value="THZ_kinase"/>
    <property type="match status" value="1"/>
</dbReference>
<gene>
    <name evidence="11" type="primary">thiM</name>
    <name evidence="12" type="ORF">AFULGI_00023440</name>
</gene>
<dbReference type="GO" id="GO:0009229">
    <property type="term" value="P:thiamine diphosphate biosynthetic process"/>
    <property type="evidence" value="ECO:0007669"/>
    <property type="project" value="UniProtKB-UniRule"/>
</dbReference>
<keyword evidence="7 11" id="KW-0418">Kinase</keyword>
<keyword evidence="10 11" id="KW-0784">Thiamine biosynthesis</keyword>
<evidence type="ECO:0000313" key="13">
    <source>
        <dbReference type="Proteomes" id="UP000028501"/>
    </source>
</evidence>
<dbReference type="Gene3D" id="3.40.1190.20">
    <property type="match status" value="1"/>
</dbReference>